<dbReference type="Pfam" id="PF19421">
    <property type="entry name" value="Fry_C"/>
    <property type="match status" value="1"/>
</dbReference>
<evidence type="ECO:0000313" key="2">
    <source>
        <dbReference type="EMBL" id="CAD7235759.1"/>
    </source>
</evidence>
<dbReference type="GO" id="GO:0030427">
    <property type="term" value="C:site of polarized growth"/>
    <property type="evidence" value="ECO:0007669"/>
    <property type="project" value="TreeGrafter"/>
</dbReference>
<dbReference type="PANTHER" id="PTHR12295:SF30">
    <property type="entry name" value="PROTEIN FURRY"/>
    <property type="match status" value="1"/>
</dbReference>
<dbReference type="InterPro" id="IPR025481">
    <property type="entry name" value="Cell_Morphogen_C"/>
</dbReference>
<sequence>MLEKGPPFVIAPILNILHCILHYVDINSSQGVVLNGELLRIVAKHVEGVHWKESLKILKLIVTRSSSLFVPPSHGHGQESAMSHPVFSHSPSHLPAASMAQARMPSYGQPRMRELPGRTMDFSFDVMMTPVIGRKNVINPCAEKPTASTGTKGGTPKRSPSQANECSFTTGWKRPALSQSRTRGCLVNLLNACGQRVGLPKSPSDGSEAGKSDKVIFSQSSEMIERQSSMASSTEDMVEISGGEEASDTAQFTVFKDFDFLDNEESEGESMDNFNWGVKRSTLDLCDASGGGGASGSAPGARTGAEPPDAKGAIAAEELLVGPSSPRHRHLHSALSSPRHLPPASPAPDVSVSGGEGGDIQQPQPIQQPPDLLRDISSSSSEEDDEEDTRSDHSATTTSHSLPSASSALAPPP</sequence>
<dbReference type="GO" id="GO:0031175">
    <property type="term" value="P:neuron projection development"/>
    <property type="evidence" value="ECO:0007669"/>
    <property type="project" value="TreeGrafter"/>
</dbReference>
<evidence type="ECO:0000256" key="1">
    <source>
        <dbReference type="SAM" id="MobiDB-lite"/>
    </source>
</evidence>
<reference evidence="2" key="1">
    <citation type="submission" date="2020-11" db="EMBL/GenBank/DDBJ databases">
        <authorList>
            <person name="Tran Van P."/>
        </authorList>
    </citation>
    <scope>NUCLEOTIDE SEQUENCE</scope>
</reference>
<dbReference type="Pfam" id="PF14225">
    <property type="entry name" value="MOR2-PAG1_C"/>
    <property type="match status" value="1"/>
</dbReference>
<organism evidence="2">
    <name type="scientific">Cyprideis torosa</name>
    <dbReference type="NCBI Taxonomy" id="163714"/>
    <lineage>
        <taxon>Eukaryota</taxon>
        <taxon>Metazoa</taxon>
        <taxon>Ecdysozoa</taxon>
        <taxon>Arthropoda</taxon>
        <taxon>Crustacea</taxon>
        <taxon>Oligostraca</taxon>
        <taxon>Ostracoda</taxon>
        <taxon>Podocopa</taxon>
        <taxon>Podocopida</taxon>
        <taxon>Cytherocopina</taxon>
        <taxon>Cytheroidea</taxon>
        <taxon>Cytherideidae</taxon>
        <taxon>Cyprideis</taxon>
    </lineage>
</organism>
<dbReference type="PANTHER" id="PTHR12295">
    <property type="entry name" value="FURRY-RELATED"/>
    <property type="match status" value="1"/>
</dbReference>
<feature type="non-terminal residue" evidence="2">
    <location>
        <position position="1"/>
    </location>
</feature>
<feature type="compositionally biased region" description="Polar residues" evidence="1">
    <location>
        <begin position="158"/>
        <end position="168"/>
    </location>
</feature>
<dbReference type="GO" id="GO:0000902">
    <property type="term" value="P:cell morphogenesis"/>
    <property type="evidence" value="ECO:0007669"/>
    <property type="project" value="InterPro"/>
</dbReference>
<gene>
    <name evidence="2" type="ORF">CTOB1V02_LOCUS13574</name>
</gene>
<dbReference type="OrthoDB" id="6379626at2759"/>
<dbReference type="EMBL" id="OB674529">
    <property type="protein sequence ID" value="CAD7235759.1"/>
    <property type="molecule type" value="Genomic_DNA"/>
</dbReference>
<dbReference type="InterPro" id="IPR045842">
    <property type="entry name" value="Fry_C"/>
</dbReference>
<proteinExistence type="predicted"/>
<accession>A0A7R8WS13</accession>
<protein>
    <submittedName>
        <fullName evidence="2">Uncharacterized protein</fullName>
    </submittedName>
</protein>
<dbReference type="GO" id="GO:0005938">
    <property type="term" value="C:cell cortex"/>
    <property type="evidence" value="ECO:0007669"/>
    <property type="project" value="TreeGrafter"/>
</dbReference>
<feature type="compositionally biased region" description="Low complexity" evidence="1">
    <location>
        <begin position="394"/>
        <end position="413"/>
    </location>
</feature>
<name>A0A7R8WS13_9CRUS</name>
<feature type="region of interest" description="Disordered" evidence="1">
    <location>
        <begin position="142"/>
        <end position="168"/>
    </location>
</feature>
<feature type="region of interest" description="Disordered" evidence="1">
    <location>
        <begin position="289"/>
        <end position="413"/>
    </location>
</feature>
<dbReference type="InterPro" id="IPR039867">
    <property type="entry name" value="Furry/Tao3/Mor2"/>
</dbReference>
<feature type="compositionally biased region" description="Low complexity" evidence="1">
    <location>
        <begin position="296"/>
        <end position="305"/>
    </location>
</feature>
<dbReference type="AlphaFoldDB" id="A0A7R8WS13"/>